<proteinExistence type="inferred from homology"/>
<evidence type="ECO:0000256" key="7">
    <source>
        <dbReference type="RuleBase" id="RU003355"/>
    </source>
</evidence>
<evidence type="ECO:0000313" key="11">
    <source>
        <dbReference type="Proteomes" id="UP000435243"/>
    </source>
</evidence>
<gene>
    <name evidence="10" type="ORF">GRI32_02285</name>
</gene>
<dbReference type="Gene3D" id="3.40.50.200">
    <property type="entry name" value="Peptidase S8/S53 domain"/>
    <property type="match status" value="1"/>
</dbReference>
<comment type="caution">
    <text evidence="10">The sequence shown here is derived from an EMBL/GenBank/DDBJ whole genome shotgun (WGS) entry which is preliminary data.</text>
</comment>
<dbReference type="GO" id="GO:0004252">
    <property type="term" value="F:serine-type endopeptidase activity"/>
    <property type="evidence" value="ECO:0007669"/>
    <property type="project" value="UniProtKB-UniRule"/>
</dbReference>
<dbReference type="InterPro" id="IPR036852">
    <property type="entry name" value="Peptidase_S8/S53_dom_sf"/>
</dbReference>
<keyword evidence="4 6" id="KW-0378">Hydrolase</keyword>
<keyword evidence="11" id="KW-1185">Reference proteome</keyword>
<feature type="active site" description="Charge relay system" evidence="6">
    <location>
        <position position="37"/>
    </location>
</feature>
<protein>
    <submittedName>
        <fullName evidence="10">S8 family serine peptidase</fullName>
    </submittedName>
</protein>
<dbReference type="InterPro" id="IPR050131">
    <property type="entry name" value="Peptidase_S8_subtilisin-like"/>
</dbReference>
<dbReference type="AlphaFoldDB" id="A0A844ZGB4"/>
<evidence type="ECO:0000256" key="2">
    <source>
        <dbReference type="ARBA" id="ARBA00022670"/>
    </source>
</evidence>
<accession>A0A844ZGB4</accession>
<comment type="similarity">
    <text evidence="1 6 7">Belongs to the peptidase S8 family.</text>
</comment>
<dbReference type="InterPro" id="IPR000209">
    <property type="entry name" value="Peptidase_S8/S53_dom"/>
</dbReference>
<dbReference type="PROSITE" id="PS00136">
    <property type="entry name" value="SUBTILASE_ASP"/>
    <property type="match status" value="1"/>
</dbReference>
<dbReference type="PROSITE" id="PS00138">
    <property type="entry name" value="SUBTILASE_SER"/>
    <property type="match status" value="1"/>
</dbReference>
<dbReference type="OrthoDB" id="5405281at2"/>
<feature type="compositionally biased region" description="Basic and acidic residues" evidence="8">
    <location>
        <begin position="1"/>
        <end position="14"/>
    </location>
</feature>
<evidence type="ECO:0000259" key="9">
    <source>
        <dbReference type="Pfam" id="PF00082"/>
    </source>
</evidence>
<evidence type="ECO:0000256" key="4">
    <source>
        <dbReference type="ARBA" id="ARBA00022801"/>
    </source>
</evidence>
<dbReference type="SUPFAM" id="SSF56935">
    <property type="entry name" value="Porins"/>
    <property type="match status" value="1"/>
</dbReference>
<evidence type="ECO:0000256" key="3">
    <source>
        <dbReference type="ARBA" id="ARBA00022729"/>
    </source>
</evidence>
<dbReference type="PANTHER" id="PTHR43806">
    <property type="entry name" value="PEPTIDASE S8"/>
    <property type="match status" value="1"/>
</dbReference>
<feature type="active site" description="Charge relay system" evidence="6">
    <location>
        <position position="71"/>
    </location>
</feature>
<evidence type="ECO:0000313" key="10">
    <source>
        <dbReference type="EMBL" id="MXO87561.1"/>
    </source>
</evidence>
<keyword evidence="5 6" id="KW-0720">Serine protease</keyword>
<dbReference type="InterPro" id="IPR034061">
    <property type="entry name" value="Peptidases_S8_Autotransporter"/>
</dbReference>
<sequence>MYNTAEFRRSDGPKQHNAHAAWDAGSNGAGVTIAVIDTGIDSDSPEFAGRILPTSKDMYDSRDALSGPDDHGTNVAMVAAAARDNTGVLGIAWGANLLAIRADEPGTCAGDNPQDPATTCGFLDSDIARAIDYAVANGASIINISLGGEGGANAALQQSVRDATSAGVLVVIAAGNDGFAQLDDFARQMIGAGNSGLIVVGSVDENYQMSDFSNLPGTDTQFYLAARGEAVCCTYDNGTLYVDSEGFVYLYSGTSFASPQVAGAAALLAQAFPNLTGQQIAEILLRTAFDAGATGDDAVYGRGILDINAAFQPIGTTSLAGSVSAIALADVSGTASPAMGDALSAASLPTVITDEYDRAYATDLAGTLRNAALRSPLHDALGSQQRYLSAGNERGSVAFSIDARGNGPLRMGRLDLSPQDETQARVLAARATLQIAKNTQFGFAYAQGADGLVSQLQARQGPAFMIAGSSNGDAGISRSSDVSFALRQDLGGWGLTLSAESGKSFSSAVVRRAAQMRGYRAEQPVAGAGLSFDRRFGNLETALGVDWMGEERTFLGAHLHEGFALAGADSLFVDFSAGWQLADNWRLGGQIRQGWTQARMGGSMGPGSQLTSRAFALDLSRRNLLSAGDTLAIRLSQPLRVEHGQLNLSLPVSYDYETLTAQYGIRSLSLAPSGRELDAEIAWSGPLLLGNATASLFYRKDPGHFARTADDGGLALRWSTGF</sequence>
<dbReference type="CDD" id="cd04848">
    <property type="entry name" value="Peptidases_S8_Autotransporter_serine_protease_like"/>
    <property type="match status" value="1"/>
</dbReference>
<name>A0A844ZGB4_9SPHN</name>
<dbReference type="InterPro" id="IPR023828">
    <property type="entry name" value="Peptidase_S8_Ser-AS"/>
</dbReference>
<reference evidence="10 11" key="1">
    <citation type="submission" date="2019-12" db="EMBL/GenBank/DDBJ databases">
        <title>Genomic-based taxomic classification of the family Erythrobacteraceae.</title>
        <authorList>
            <person name="Xu L."/>
        </authorList>
    </citation>
    <scope>NUCLEOTIDE SEQUENCE [LARGE SCALE GENOMIC DNA]</scope>
    <source>
        <strain evidence="10 11">JCM 16339</strain>
    </source>
</reference>
<evidence type="ECO:0000256" key="8">
    <source>
        <dbReference type="SAM" id="MobiDB-lite"/>
    </source>
</evidence>
<dbReference type="Proteomes" id="UP000435243">
    <property type="component" value="Unassembled WGS sequence"/>
</dbReference>
<feature type="domain" description="Peptidase S8/S53" evidence="9">
    <location>
        <begin position="28"/>
        <end position="303"/>
    </location>
</feature>
<dbReference type="SUPFAM" id="SSF52743">
    <property type="entry name" value="Subtilisin-like"/>
    <property type="match status" value="1"/>
</dbReference>
<keyword evidence="3" id="KW-0732">Signal</keyword>
<dbReference type="Pfam" id="PF00082">
    <property type="entry name" value="Peptidase_S8"/>
    <property type="match status" value="1"/>
</dbReference>
<dbReference type="PRINTS" id="PR00723">
    <property type="entry name" value="SUBTILISIN"/>
</dbReference>
<organism evidence="10 11">
    <name type="scientific">Alteraurantiacibacter aestuarii</name>
    <dbReference type="NCBI Taxonomy" id="650004"/>
    <lineage>
        <taxon>Bacteria</taxon>
        <taxon>Pseudomonadati</taxon>
        <taxon>Pseudomonadota</taxon>
        <taxon>Alphaproteobacteria</taxon>
        <taxon>Sphingomonadales</taxon>
        <taxon>Erythrobacteraceae</taxon>
        <taxon>Alteraurantiacibacter</taxon>
    </lineage>
</organism>
<feature type="active site" description="Charge relay system" evidence="6">
    <location>
        <position position="255"/>
    </location>
</feature>
<evidence type="ECO:0000256" key="5">
    <source>
        <dbReference type="ARBA" id="ARBA00022825"/>
    </source>
</evidence>
<dbReference type="InterPro" id="IPR015500">
    <property type="entry name" value="Peptidase_S8_subtilisin-rel"/>
</dbReference>
<evidence type="ECO:0000256" key="6">
    <source>
        <dbReference type="PROSITE-ProRule" id="PRU01240"/>
    </source>
</evidence>
<dbReference type="InterPro" id="IPR023827">
    <property type="entry name" value="Peptidase_S8_Asp-AS"/>
</dbReference>
<feature type="region of interest" description="Disordered" evidence="8">
    <location>
        <begin position="1"/>
        <end position="23"/>
    </location>
</feature>
<dbReference type="PANTHER" id="PTHR43806:SF11">
    <property type="entry name" value="CEREVISIN-RELATED"/>
    <property type="match status" value="1"/>
</dbReference>
<dbReference type="PROSITE" id="PS51892">
    <property type="entry name" value="SUBTILASE"/>
    <property type="match status" value="1"/>
</dbReference>
<evidence type="ECO:0000256" key="1">
    <source>
        <dbReference type="ARBA" id="ARBA00011073"/>
    </source>
</evidence>
<keyword evidence="2 6" id="KW-0645">Protease</keyword>
<dbReference type="EMBL" id="WTYY01000001">
    <property type="protein sequence ID" value="MXO87561.1"/>
    <property type="molecule type" value="Genomic_DNA"/>
</dbReference>
<dbReference type="GO" id="GO:0006508">
    <property type="term" value="P:proteolysis"/>
    <property type="evidence" value="ECO:0007669"/>
    <property type="project" value="UniProtKB-KW"/>
</dbReference>